<dbReference type="InterPro" id="IPR001647">
    <property type="entry name" value="HTH_TetR"/>
</dbReference>
<dbReference type="SUPFAM" id="SSF48498">
    <property type="entry name" value="Tetracyclin repressor-like, C-terminal domain"/>
    <property type="match status" value="1"/>
</dbReference>
<dbReference type="InterPro" id="IPR036271">
    <property type="entry name" value="Tet_transcr_reg_TetR-rel_C_sf"/>
</dbReference>
<keyword evidence="7" id="KW-1185">Reference proteome</keyword>
<protein>
    <submittedName>
        <fullName evidence="6">TetR/AcrR family transcriptional regulator</fullName>
    </submittedName>
</protein>
<gene>
    <name evidence="6" type="ORF">LXT12_25700</name>
</gene>
<proteinExistence type="predicted"/>
<name>A0ABS8XIE6_9BURK</name>
<evidence type="ECO:0000259" key="5">
    <source>
        <dbReference type="PROSITE" id="PS50977"/>
    </source>
</evidence>
<dbReference type="Proteomes" id="UP001201463">
    <property type="component" value="Unassembled WGS sequence"/>
</dbReference>
<dbReference type="PANTHER" id="PTHR47506">
    <property type="entry name" value="TRANSCRIPTIONAL REGULATORY PROTEIN"/>
    <property type="match status" value="1"/>
</dbReference>
<dbReference type="SUPFAM" id="SSF46689">
    <property type="entry name" value="Homeodomain-like"/>
    <property type="match status" value="1"/>
</dbReference>
<organism evidence="6 7">
    <name type="scientific">Pelomonas caseinilytica</name>
    <dbReference type="NCBI Taxonomy" id="2906763"/>
    <lineage>
        <taxon>Bacteria</taxon>
        <taxon>Pseudomonadati</taxon>
        <taxon>Pseudomonadota</taxon>
        <taxon>Betaproteobacteria</taxon>
        <taxon>Burkholderiales</taxon>
        <taxon>Sphaerotilaceae</taxon>
        <taxon>Roseateles</taxon>
    </lineage>
</organism>
<evidence type="ECO:0000313" key="7">
    <source>
        <dbReference type="Proteomes" id="UP001201463"/>
    </source>
</evidence>
<evidence type="ECO:0000313" key="6">
    <source>
        <dbReference type="EMBL" id="MCE4540634.1"/>
    </source>
</evidence>
<feature type="DNA-binding region" description="H-T-H motif" evidence="4">
    <location>
        <begin position="31"/>
        <end position="50"/>
    </location>
</feature>
<evidence type="ECO:0000256" key="4">
    <source>
        <dbReference type="PROSITE-ProRule" id="PRU00335"/>
    </source>
</evidence>
<keyword evidence="1" id="KW-0805">Transcription regulation</keyword>
<dbReference type="PROSITE" id="PS50977">
    <property type="entry name" value="HTH_TETR_2"/>
    <property type="match status" value="1"/>
</dbReference>
<feature type="domain" description="HTH tetR-type" evidence="5">
    <location>
        <begin position="8"/>
        <end position="68"/>
    </location>
</feature>
<accession>A0ABS8XIE6</accession>
<evidence type="ECO:0000256" key="1">
    <source>
        <dbReference type="ARBA" id="ARBA00023015"/>
    </source>
</evidence>
<dbReference type="Gene3D" id="1.10.10.60">
    <property type="entry name" value="Homeodomain-like"/>
    <property type="match status" value="1"/>
</dbReference>
<reference evidence="6 7" key="1">
    <citation type="submission" date="2021-12" db="EMBL/GenBank/DDBJ databases">
        <title>Genome seq of p7.</title>
        <authorList>
            <person name="Seo T."/>
        </authorList>
    </citation>
    <scope>NUCLEOTIDE SEQUENCE [LARGE SCALE GENOMIC DNA]</scope>
    <source>
        <strain evidence="6 7">P7</strain>
    </source>
</reference>
<evidence type="ECO:0000256" key="3">
    <source>
        <dbReference type="ARBA" id="ARBA00023163"/>
    </source>
</evidence>
<comment type="caution">
    <text evidence="6">The sequence shown here is derived from an EMBL/GenBank/DDBJ whole genome shotgun (WGS) entry which is preliminary data.</text>
</comment>
<keyword evidence="2 4" id="KW-0238">DNA-binding</keyword>
<sequence length="207" mass="21830">MSRTEQKAQTRQRIVEASGRGFKRGGFGGIGIDGLAKEAGVTSGAFYVHFSSKEAAFKEAVLSGIDELRAAVERLRATSGAQWVEALVDFYLGYKRVCELGDSCAMQSLIPEVGRAGDHIKAAVQEHMIELAQAIADGLPEGKPEERLERAWALMALLSGGVTLARATSDPGASEAIANAVRRAALQVGLAPAAPAPRGSRIAQVRS</sequence>
<dbReference type="PANTHER" id="PTHR47506:SF7">
    <property type="entry name" value="TRANSCRIPTIONAL REGULATORY PROTEIN"/>
    <property type="match status" value="1"/>
</dbReference>
<dbReference type="Pfam" id="PF00440">
    <property type="entry name" value="TetR_N"/>
    <property type="match status" value="1"/>
</dbReference>
<evidence type="ECO:0000256" key="2">
    <source>
        <dbReference type="ARBA" id="ARBA00023125"/>
    </source>
</evidence>
<dbReference type="PRINTS" id="PR00455">
    <property type="entry name" value="HTHTETR"/>
</dbReference>
<keyword evidence="3" id="KW-0804">Transcription</keyword>
<dbReference type="EMBL" id="JAJTWT010000020">
    <property type="protein sequence ID" value="MCE4540634.1"/>
    <property type="molecule type" value="Genomic_DNA"/>
</dbReference>
<dbReference type="InterPro" id="IPR009057">
    <property type="entry name" value="Homeodomain-like_sf"/>
</dbReference>
<dbReference type="RefSeq" id="WP_233395208.1">
    <property type="nucleotide sequence ID" value="NZ_JAJTWT010000020.1"/>
</dbReference>
<dbReference type="Gene3D" id="1.10.357.10">
    <property type="entry name" value="Tetracycline Repressor, domain 2"/>
    <property type="match status" value="1"/>
</dbReference>